<dbReference type="SUPFAM" id="SSF56281">
    <property type="entry name" value="Metallo-hydrolase/oxidoreductase"/>
    <property type="match status" value="1"/>
</dbReference>
<reference evidence="4" key="1">
    <citation type="journal article" date="2014" name="Genome Biol. Evol.">
        <title>Pangenome evidence for extensive interdomain horizontal transfer affecting lineage core and shell genes in uncultured planktonic thaumarchaeota and euryarchaeota.</title>
        <authorList>
            <person name="Deschamps P."/>
            <person name="Zivanovic Y."/>
            <person name="Moreira D."/>
            <person name="Rodriguez-Valera F."/>
            <person name="Lopez-Garcia P."/>
        </authorList>
    </citation>
    <scope>NUCLEOTIDE SEQUENCE</scope>
</reference>
<sequence length="422" mass="46761">MKLTTLGASREVGRSAFLLEIDNKKLILDYGVQIREPMKWPLHVNPKEVDGIILSHAHLDHSGGVPSFYVSNEIKTYCTKPTAQISNLLIDDFINLSNDVRKQYLPYQHQELERMQENVVEIGMNSEFNIGDVKINFINAGHMPGSVSIIIEGEGKRVVYTGDINSSDQNLVKGADTKYGEVDLLITEATYGVNDHPDREEVEEEFVSFAKDITERGGTLLVPAFAVGRSQEIACVLESHNFSLPVAMDGMALKTNQILLENLEFLGDSSLFKSMINGLTEAKNWKQRKELMNTPGVIIVPAGMMVGGLSSYYKGNIAMNEKNAISLVSYQAEGTPGRTLLEKKMIRVNGKLKKIKGKFEHFNFSSHSGSKQLFEMIDGIKGSPTIVAVHAEEEQATSFAKKVQKDYGYDAIAPELGDKIII</sequence>
<feature type="domain" description="Metallo-beta-lactamase" evidence="2">
    <location>
        <begin position="13"/>
        <end position="225"/>
    </location>
</feature>
<dbReference type="Pfam" id="PF23023">
    <property type="entry name" value="Anti-Pycsar_Apyc1"/>
    <property type="match status" value="1"/>
</dbReference>
<feature type="domain" description="Beta-Casp" evidence="3">
    <location>
        <begin position="230"/>
        <end position="340"/>
    </location>
</feature>
<evidence type="ECO:0000256" key="1">
    <source>
        <dbReference type="ARBA" id="ARBA00022801"/>
    </source>
</evidence>
<dbReference type="PANTHER" id="PTHR11203">
    <property type="entry name" value="CLEAVAGE AND POLYADENYLATION SPECIFICITY FACTOR FAMILY MEMBER"/>
    <property type="match status" value="1"/>
</dbReference>
<dbReference type="Gene3D" id="3.40.50.10890">
    <property type="match status" value="1"/>
</dbReference>
<dbReference type="GO" id="GO:0016787">
    <property type="term" value="F:hydrolase activity"/>
    <property type="evidence" value="ECO:0007669"/>
    <property type="project" value="UniProtKB-KW"/>
</dbReference>
<dbReference type="GO" id="GO:0004521">
    <property type="term" value="F:RNA endonuclease activity"/>
    <property type="evidence" value="ECO:0007669"/>
    <property type="project" value="TreeGrafter"/>
</dbReference>
<dbReference type="Pfam" id="PF10996">
    <property type="entry name" value="Beta-Casp"/>
    <property type="match status" value="1"/>
</dbReference>
<dbReference type="AlphaFoldDB" id="A0A075G7N6"/>
<dbReference type="EMBL" id="KF900562">
    <property type="protein sequence ID" value="AIE99409.1"/>
    <property type="molecule type" value="Genomic_DNA"/>
</dbReference>
<evidence type="ECO:0000259" key="3">
    <source>
        <dbReference type="SMART" id="SM01027"/>
    </source>
</evidence>
<dbReference type="CDD" id="cd16295">
    <property type="entry name" value="TTHA0252-CPSF-like_MBL-fold"/>
    <property type="match status" value="1"/>
</dbReference>
<name>A0A075G7N6_9ARCH</name>
<organism evidence="4">
    <name type="scientific">uncultured marine thaumarchaeote KM3_10_C07</name>
    <dbReference type="NCBI Taxonomy" id="1455986"/>
    <lineage>
        <taxon>Archaea</taxon>
        <taxon>Nitrososphaerota</taxon>
        <taxon>environmental samples</taxon>
    </lineage>
</organism>
<dbReference type="SMART" id="SM01027">
    <property type="entry name" value="Beta-Casp"/>
    <property type="match status" value="1"/>
</dbReference>
<dbReference type="InterPro" id="IPR050698">
    <property type="entry name" value="MBL"/>
</dbReference>
<dbReference type="SMART" id="SM00849">
    <property type="entry name" value="Lactamase_B"/>
    <property type="match status" value="1"/>
</dbReference>
<dbReference type="Pfam" id="PF07521">
    <property type="entry name" value="RMMBL"/>
    <property type="match status" value="1"/>
</dbReference>
<dbReference type="InterPro" id="IPR011108">
    <property type="entry name" value="RMMBL"/>
</dbReference>
<accession>A0A075G7N6</accession>
<dbReference type="InterPro" id="IPR022712">
    <property type="entry name" value="Beta_Casp"/>
</dbReference>
<evidence type="ECO:0000259" key="2">
    <source>
        <dbReference type="SMART" id="SM00849"/>
    </source>
</evidence>
<protein>
    <submittedName>
        <fullName evidence="4">Beta-lactamase domain-containing protein</fullName>
    </submittedName>
</protein>
<keyword evidence="1" id="KW-0378">Hydrolase</keyword>
<dbReference type="InterPro" id="IPR001279">
    <property type="entry name" value="Metallo-B-lactamas"/>
</dbReference>
<dbReference type="Gene3D" id="3.60.15.10">
    <property type="entry name" value="Ribonuclease Z/Hydroxyacylglutathione hydrolase-like"/>
    <property type="match status" value="1"/>
</dbReference>
<proteinExistence type="predicted"/>
<evidence type="ECO:0000313" key="4">
    <source>
        <dbReference type="EMBL" id="AIE99409.1"/>
    </source>
</evidence>
<dbReference type="PANTHER" id="PTHR11203:SF52">
    <property type="entry name" value="MRNA 3-END PROCESSING FACTOR"/>
    <property type="match status" value="1"/>
</dbReference>
<dbReference type="InterPro" id="IPR036866">
    <property type="entry name" value="RibonucZ/Hydroxyglut_hydro"/>
</dbReference>